<organism evidence="2 3">
    <name type="scientific">Listeria rocourtiae</name>
    <dbReference type="NCBI Taxonomy" id="647910"/>
    <lineage>
        <taxon>Bacteria</taxon>
        <taxon>Bacillati</taxon>
        <taxon>Bacillota</taxon>
        <taxon>Bacilli</taxon>
        <taxon>Bacillales</taxon>
        <taxon>Listeriaceae</taxon>
        <taxon>Listeria</taxon>
    </lineage>
</organism>
<dbReference type="OrthoDB" id="2365708at2"/>
<comment type="caution">
    <text evidence="2">The sequence shown here is derived from an EMBL/GenBank/DDBJ whole genome shotgun (WGS) entry which is preliminary data.</text>
</comment>
<feature type="transmembrane region" description="Helical" evidence="1">
    <location>
        <begin position="63"/>
        <end position="83"/>
    </location>
</feature>
<dbReference type="AlphaFoldDB" id="A0A4R6ZQ37"/>
<feature type="transmembrane region" description="Helical" evidence="1">
    <location>
        <begin position="134"/>
        <end position="156"/>
    </location>
</feature>
<accession>A0A4R6ZQ37</accession>
<feature type="transmembrane region" description="Helical" evidence="1">
    <location>
        <begin position="20"/>
        <end position="51"/>
    </location>
</feature>
<dbReference type="EMBL" id="SNZK01000002">
    <property type="protein sequence ID" value="TDR54713.1"/>
    <property type="molecule type" value="Genomic_DNA"/>
</dbReference>
<name>A0A4R6ZQ37_9LIST</name>
<protein>
    <submittedName>
        <fullName evidence="2">Uncharacterized protein</fullName>
    </submittedName>
</protein>
<reference evidence="2 3" key="1">
    <citation type="submission" date="2019-03" db="EMBL/GenBank/DDBJ databases">
        <title>Genomic Encyclopedia of Type Strains, Phase III (KMG-III): the genomes of soil and plant-associated and newly described type strains.</title>
        <authorList>
            <person name="Whitman W."/>
        </authorList>
    </citation>
    <scope>NUCLEOTIDE SEQUENCE [LARGE SCALE GENOMIC DNA]</scope>
    <source>
        <strain evidence="2 3">CECT 7972</strain>
    </source>
</reference>
<keyword evidence="1" id="KW-1133">Transmembrane helix</keyword>
<keyword evidence="3" id="KW-1185">Reference proteome</keyword>
<feature type="transmembrane region" description="Helical" evidence="1">
    <location>
        <begin position="89"/>
        <end position="106"/>
    </location>
</feature>
<evidence type="ECO:0000313" key="3">
    <source>
        <dbReference type="Proteomes" id="UP000295558"/>
    </source>
</evidence>
<dbReference type="Proteomes" id="UP000295558">
    <property type="component" value="Unassembled WGS sequence"/>
</dbReference>
<sequence>MKKLVLAKVGMKGLIHMLQVFIFAIICVGFHTLILPQLIGLLPIALLMGIISLQSTSGFTKKAISKIGLMFIVACMIVGFSSTFFDNSVYVYFVVMATALLVINFIMPQKYMVITMAVGTALFFLDTSDMGIPYWAVLLIALVDVSLFFFVVRFIVRFVHIPIEKSIQIMMGQTVSLLQKELQNILLKKEPGRSKPLYGIFLQSQMLIHEYAQGRKKNPVHVEIYQKTLTFYVQAYFSLLTISELGEYRVDATVKNELSKLGMSDVATEIDGDKVLSFHINEFTKGIDAIHESIQKLNEGKVA</sequence>
<keyword evidence="1" id="KW-0472">Membrane</keyword>
<gene>
    <name evidence="2" type="ORF">DFP96_102308</name>
</gene>
<proteinExistence type="predicted"/>
<dbReference type="RefSeq" id="WP_133620057.1">
    <property type="nucleotide sequence ID" value="NZ_SNZK01000002.1"/>
</dbReference>
<evidence type="ECO:0000313" key="2">
    <source>
        <dbReference type="EMBL" id="TDR54713.1"/>
    </source>
</evidence>
<dbReference type="STRING" id="1265846.PROCOU_11788"/>
<keyword evidence="1" id="KW-0812">Transmembrane</keyword>
<evidence type="ECO:0000256" key="1">
    <source>
        <dbReference type="SAM" id="Phobius"/>
    </source>
</evidence>